<evidence type="ECO:0000313" key="2">
    <source>
        <dbReference type="EMBL" id="KZN00495.1"/>
    </source>
</evidence>
<accession>A0A165ZVT5</accession>
<reference evidence="2" key="1">
    <citation type="journal article" date="2016" name="Nat. Genet.">
        <title>A high-quality carrot genome assembly provides new insights into carotenoid accumulation and asterid genome evolution.</title>
        <authorList>
            <person name="Iorizzo M."/>
            <person name="Ellison S."/>
            <person name="Senalik D."/>
            <person name="Zeng P."/>
            <person name="Satapoomin P."/>
            <person name="Huang J."/>
            <person name="Bowman M."/>
            <person name="Iovene M."/>
            <person name="Sanseverino W."/>
            <person name="Cavagnaro P."/>
            <person name="Yildiz M."/>
            <person name="Macko-Podgorni A."/>
            <person name="Moranska E."/>
            <person name="Grzebelus E."/>
            <person name="Grzebelus D."/>
            <person name="Ashrafi H."/>
            <person name="Zheng Z."/>
            <person name="Cheng S."/>
            <person name="Spooner D."/>
            <person name="Van Deynze A."/>
            <person name="Simon P."/>
        </authorList>
    </citation>
    <scope>NUCLEOTIDE SEQUENCE [LARGE SCALE GENOMIC DNA]</scope>
    <source>
        <tissue evidence="2">Leaf</tissue>
    </source>
</reference>
<evidence type="ECO:0000256" key="1">
    <source>
        <dbReference type="SAM" id="MobiDB-lite"/>
    </source>
</evidence>
<sequence>MSEKAAPSRHRRRPSQGIFMLPDDLSAPPPAENSGGNIVVPPPNQAPPLPRHGGAAPPQAPAVKSAEEMSKDLKCKSVSDEGSKES</sequence>
<dbReference type="Gramene" id="KZN00495">
    <property type="protein sequence ID" value="KZN00495"/>
    <property type="gene ID" value="DCAR_009249"/>
</dbReference>
<reference evidence="3" key="2">
    <citation type="submission" date="2022-03" db="EMBL/GenBank/DDBJ databases">
        <title>Draft title - Genomic analysis of global carrot germplasm unveils the trajectory of domestication and the origin of high carotenoid orange carrot.</title>
        <authorList>
            <person name="Iorizzo M."/>
            <person name="Ellison S."/>
            <person name="Senalik D."/>
            <person name="Macko-Podgorni A."/>
            <person name="Grzebelus D."/>
            <person name="Bostan H."/>
            <person name="Rolling W."/>
            <person name="Curaba J."/>
            <person name="Simon P."/>
        </authorList>
    </citation>
    <scope>NUCLEOTIDE SEQUENCE</scope>
    <source>
        <tissue evidence="3">Leaf</tissue>
    </source>
</reference>
<dbReference type="AlphaFoldDB" id="A0A165ZVT5"/>
<dbReference type="Proteomes" id="UP000077755">
    <property type="component" value="Chromosome 3"/>
</dbReference>
<proteinExistence type="predicted"/>
<feature type="compositionally biased region" description="Pro residues" evidence="1">
    <location>
        <begin position="40"/>
        <end position="50"/>
    </location>
</feature>
<feature type="compositionally biased region" description="Basic and acidic residues" evidence="1">
    <location>
        <begin position="65"/>
        <end position="86"/>
    </location>
</feature>
<organism evidence="2">
    <name type="scientific">Daucus carota subsp. sativus</name>
    <name type="common">Carrot</name>
    <dbReference type="NCBI Taxonomy" id="79200"/>
    <lineage>
        <taxon>Eukaryota</taxon>
        <taxon>Viridiplantae</taxon>
        <taxon>Streptophyta</taxon>
        <taxon>Embryophyta</taxon>
        <taxon>Tracheophyta</taxon>
        <taxon>Spermatophyta</taxon>
        <taxon>Magnoliopsida</taxon>
        <taxon>eudicotyledons</taxon>
        <taxon>Gunneridae</taxon>
        <taxon>Pentapetalae</taxon>
        <taxon>asterids</taxon>
        <taxon>campanulids</taxon>
        <taxon>Apiales</taxon>
        <taxon>Apiaceae</taxon>
        <taxon>Apioideae</taxon>
        <taxon>Scandiceae</taxon>
        <taxon>Daucinae</taxon>
        <taxon>Daucus</taxon>
        <taxon>Daucus sect. Daucus</taxon>
    </lineage>
</organism>
<dbReference type="EMBL" id="LNRQ01000003">
    <property type="protein sequence ID" value="KZN00495.1"/>
    <property type="molecule type" value="Genomic_DNA"/>
</dbReference>
<feature type="region of interest" description="Disordered" evidence="1">
    <location>
        <begin position="1"/>
        <end position="86"/>
    </location>
</feature>
<evidence type="ECO:0000313" key="3">
    <source>
        <dbReference type="EMBL" id="WOG91209.1"/>
    </source>
</evidence>
<dbReference type="EMBL" id="CP093345">
    <property type="protein sequence ID" value="WOG91209.1"/>
    <property type="molecule type" value="Genomic_DNA"/>
</dbReference>
<keyword evidence="4" id="KW-1185">Reference proteome</keyword>
<gene>
    <name evidence="2" type="ORF">DCAR_009249</name>
    <name evidence="3" type="ORF">DCAR_0310457</name>
</gene>
<evidence type="ECO:0000313" key="4">
    <source>
        <dbReference type="Proteomes" id="UP000077755"/>
    </source>
</evidence>
<protein>
    <submittedName>
        <fullName evidence="2">Uncharacterized protein</fullName>
    </submittedName>
</protein>
<name>A0A165ZVT5_DAUCS</name>